<comment type="caution">
    <text evidence="2">The sequence shown here is derived from an EMBL/GenBank/DDBJ whole genome shotgun (WGS) entry which is preliminary data.</text>
</comment>
<organism evidence="2 3">
    <name type="scientific">Pseudomonas inefficax</name>
    <dbReference type="NCBI Taxonomy" id="2078786"/>
    <lineage>
        <taxon>Bacteria</taxon>
        <taxon>Pseudomonadati</taxon>
        <taxon>Pseudomonadota</taxon>
        <taxon>Gammaproteobacteria</taxon>
        <taxon>Pseudomonadales</taxon>
        <taxon>Pseudomonadaceae</taxon>
        <taxon>Pseudomonas</taxon>
    </lineage>
</organism>
<proteinExistence type="predicted"/>
<sequence length="132" mass="14503">MEAMNSIIVPALDDFSPQLIIVSCGFDAGAYDPLGRMLLHSDSFRDMTRALMDVASEHCEGKLIMCHEGGYEPNTVPYMGLAVLETLSGRRTTVNDPNLLDMKGLYGQAIEPYQSAHLNHLKNTLLCDEAQA</sequence>
<gene>
    <name evidence="2" type="ORF">JV551A3_V1_1640130</name>
</gene>
<keyword evidence="3" id="KW-1185">Reference proteome</keyword>
<dbReference type="InterPro" id="IPR023696">
    <property type="entry name" value="Ureohydrolase_dom_sf"/>
</dbReference>
<protein>
    <submittedName>
        <fullName evidence="2">Histone deacetylase/AcuC/AphA family protein</fullName>
    </submittedName>
</protein>
<evidence type="ECO:0000259" key="1">
    <source>
        <dbReference type="Pfam" id="PF00850"/>
    </source>
</evidence>
<dbReference type="GO" id="GO:0040029">
    <property type="term" value="P:epigenetic regulation of gene expression"/>
    <property type="evidence" value="ECO:0007669"/>
    <property type="project" value="TreeGrafter"/>
</dbReference>
<dbReference type="PANTHER" id="PTHR10625">
    <property type="entry name" value="HISTONE DEACETYLASE HDAC1-RELATED"/>
    <property type="match status" value="1"/>
</dbReference>
<name>A0AAQ1SUI9_9PSED</name>
<dbReference type="SUPFAM" id="SSF52768">
    <property type="entry name" value="Arginase/deacetylase"/>
    <property type="match status" value="1"/>
</dbReference>
<dbReference type="Proteomes" id="UP000294335">
    <property type="component" value="Unassembled WGS sequence"/>
</dbReference>
<dbReference type="GO" id="GO:0004407">
    <property type="term" value="F:histone deacetylase activity"/>
    <property type="evidence" value="ECO:0007669"/>
    <property type="project" value="TreeGrafter"/>
</dbReference>
<evidence type="ECO:0000313" key="3">
    <source>
        <dbReference type="Proteomes" id="UP000294335"/>
    </source>
</evidence>
<dbReference type="InterPro" id="IPR037138">
    <property type="entry name" value="His_deacetylse_dom_sf"/>
</dbReference>
<dbReference type="PANTHER" id="PTHR10625:SF10">
    <property type="entry name" value="HISTONE DEACETYLASE HDAC1"/>
    <property type="match status" value="1"/>
</dbReference>
<dbReference type="Pfam" id="PF00850">
    <property type="entry name" value="Hist_deacetyl"/>
    <property type="match status" value="1"/>
</dbReference>
<evidence type="ECO:0000313" key="2">
    <source>
        <dbReference type="EMBL" id="SPO62054.1"/>
    </source>
</evidence>
<reference evidence="2 3" key="1">
    <citation type="submission" date="2018-02" db="EMBL/GenBank/DDBJ databases">
        <authorList>
            <person name="Dubost A."/>
        </authorList>
    </citation>
    <scope>NUCLEOTIDE SEQUENCE [LARGE SCALE GENOMIC DNA]</scope>
    <source>
        <strain evidence="3">JV551A3</strain>
    </source>
</reference>
<dbReference type="InterPro" id="IPR023801">
    <property type="entry name" value="His_deacetylse_dom"/>
</dbReference>
<dbReference type="AlphaFoldDB" id="A0AAQ1SUI9"/>
<dbReference type="EMBL" id="OPYN01000164">
    <property type="protein sequence ID" value="SPO62054.1"/>
    <property type="molecule type" value="Genomic_DNA"/>
</dbReference>
<dbReference type="Gene3D" id="3.40.800.20">
    <property type="entry name" value="Histone deacetylase domain"/>
    <property type="match status" value="1"/>
</dbReference>
<feature type="domain" description="Histone deacetylase" evidence="1">
    <location>
        <begin position="1"/>
        <end position="85"/>
    </location>
</feature>
<accession>A0AAQ1SUI9</accession>